<dbReference type="PANTHER" id="PTHR11533">
    <property type="entry name" value="PROTEASE M1 ZINC METALLOPROTEASE"/>
    <property type="match status" value="1"/>
</dbReference>
<dbReference type="InterPro" id="IPR024571">
    <property type="entry name" value="ERAP1-like_C_dom"/>
</dbReference>
<dbReference type="InterPro" id="IPR050344">
    <property type="entry name" value="Peptidase_M1_aminopeptidases"/>
</dbReference>
<dbReference type="PANTHER" id="PTHR11533:SF174">
    <property type="entry name" value="PUROMYCIN-SENSITIVE AMINOPEPTIDASE-RELATED"/>
    <property type="match status" value="1"/>
</dbReference>
<protein>
    <recommendedName>
        <fullName evidence="11">Aminopeptidase</fullName>
        <ecNumber evidence="11">3.4.11.-</ecNumber>
    </recommendedName>
</protein>
<evidence type="ECO:0000256" key="7">
    <source>
        <dbReference type="ARBA" id="ARBA00023049"/>
    </source>
</evidence>
<dbReference type="Proteomes" id="UP000062398">
    <property type="component" value="Chromosome"/>
</dbReference>
<dbReference type="Proteomes" id="UP000062475">
    <property type="component" value="Chromosome"/>
</dbReference>
<dbReference type="Pfam" id="PF01433">
    <property type="entry name" value="Peptidase_M1"/>
    <property type="match status" value="1"/>
</dbReference>
<dbReference type="EMBL" id="CP012176">
    <property type="protein sequence ID" value="AKV82676.1"/>
    <property type="molecule type" value="Genomic_DNA"/>
</dbReference>
<dbReference type="GeneID" id="91755025"/>
<dbReference type="EMBL" id="CP012175">
    <property type="protein sequence ID" value="AKV80429.1"/>
    <property type="molecule type" value="Genomic_DNA"/>
</dbReference>
<dbReference type="GO" id="GO:0016020">
    <property type="term" value="C:membrane"/>
    <property type="evidence" value="ECO:0007669"/>
    <property type="project" value="TreeGrafter"/>
</dbReference>
<dbReference type="InterPro" id="IPR034016">
    <property type="entry name" value="M1_APN-typ"/>
</dbReference>
<dbReference type="AlphaFoldDB" id="A0A088E4P3"/>
<reference evidence="15 21" key="1">
    <citation type="journal article" date="2014" name="J. Bacteriol.">
        <title>Role of an Archaeal PitA Transporter in the Copper and Arsenic Resistance of Metallosphaera sedula, an Extreme Thermoacidophile.</title>
        <authorList>
            <person name="McCarthy S."/>
            <person name="Ai C."/>
            <person name="Wheaton G."/>
            <person name="Tevatia R."/>
            <person name="Eckrich V."/>
            <person name="Kelly R."/>
            <person name="Blum P."/>
        </authorList>
    </citation>
    <scope>NUCLEOTIDE SEQUENCE [LARGE SCALE GENOMIC DNA]</scope>
    <source>
        <strain evidence="15 21">CuR1</strain>
    </source>
</reference>
<dbReference type="Gene3D" id="1.25.50.20">
    <property type="match status" value="1"/>
</dbReference>
<feature type="domain" description="Aminopeptidase N-like N-terminal" evidence="14">
    <location>
        <begin position="4"/>
        <end position="165"/>
    </location>
</feature>
<evidence type="ECO:0000256" key="8">
    <source>
        <dbReference type="PIRSR" id="PIRSR634016-1"/>
    </source>
</evidence>
<gene>
    <name evidence="15" type="ORF">HA72_0575</name>
    <name evidence="16" type="ORF">MsedA_0587</name>
    <name evidence="17" type="ORF">MsedB_0587</name>
    <name evidence="18" type="ORF">MsedC_0586</name>
    <name evidence="19" type="ORF">MsedD_0587</name>
    <name evidence="20" type="ORF">MsedE_0587</name>
</gene>
<evidence type="ECO:0000256" key="6">
    <source>
        <dbReference type="ARBA" id="ARBA00022833"/>
    </source>
</evidence>
<dbReference type="OrthoDB" id="139771at2157"/>
<sequence length="778" mass="88632">MKINSYDIHVIFNFKESTYKGTEIINLDTEDGVELDAVGLEIHSVEIDGRSADFKLEDNKVKVKTGKFSGDLRVTFSGKVRDTLVGIYRAPYNGSYMFSTQFESSHAREFIPCVDHPAYKAKFRLSVTVDRGLQVISNMPVKETREEGDQVTYVFHETPPMSTYLLYVGVGKFEEFRLQNVPEIIVATVPGKISKAKLPAEFARDFIRKYEEYYGIKYQLPKVHLIAVPEFAFGAMENWGAITFRETALLADEKSGFSNIRRVAEVVAHELAHQWFGNLVTMKWWNDLWLNESFATFMSYKIIDMLHPEWYMWGEFLLDETAGALLKDSIPTTHPIETKVNSPEEVEQIFDDISYGKGASILRMIESYIGKDEFRRGISKYLQKFSYGNAEGKDLWNSLEEASGKPVSKIMPHWVLEDGYPMVKVQIVGNQLELTQERFGLHPVPEKTYPIPITLMVNGEKKDLVMEGKSVRIEVGHVNELKVNLDKAGFYRVMYFDLGPVLASELTPEEQWGLANDYFAFLLAGKVSRDEYFKVVRSLMSAKHHLPVLELADQLSFLYAVNSQKYGEIAREFHSKQVKEWSTRQDPVGRRTYSTLAMNLSKMDPKFATSLSAQFSQYDQLDGDLKSAVAIAYAVSAGSQALDQLLTMYRQSKFDEDKTRLLNALLSMNSPHSVVNVLSMVFTGEMKKQDIIRSLQYSLFYPNVRDAVWEWIKIHSKKVAEIYQGTGIFGRVMADVIPLLGIGRVEEVERFFEANPIKGAEKGIRQGIEILKAVSRIV</sequence>
<dbReference type="Proteomes" id="UP000056255">
    <property type="component" value="Chromosome"/>
</dbReference>
<feature type="site" description="Transition state stabilizer" evidence="10">
    <location>
        <position position="355"/>
    </location>
</feature>
<evidence type="ECO:0000313" key="16">
    <source>
        <dbReference type="EMBL" id="AKV73693.1"/>
    </source>
</evidence>
<dbReference type="Pfam" id="PF11838">
    <property type="entry name" value="ERAP1_C"/>
    <property type="match status" value="1"/>
</dbReference>
<dbReference type="SUPFAM" id="SSF63737">
    <property type="entry name" value="Leukotriene A4 hydrolase N-terminal domain"/>
    <property type="match status" value="1"/>
</dbReference>
<evidence type="ECO:0000313" key="24">
    <source>
        <dbReference type="Proteomes" id="UP000062398"/>
    </source>
</evidence>
<feature type="domain" description="Peptidase M1 membrane alanine aminopeptidase" evidence="12">
    <location>
        <begin position="203"/>
        <end position="414"/>
    </location>
</feature>
<dbReference type="EMBL" id="CP012173">
    <property type="protein sequence ID" value="AKV75933.1"/>
    <property type="molecule type" value="Genomic_DNA"/>
</dbReference>
<comment type="similarity">
    <text evidence="1 11">Belongs to the peptidase M1 family.</text>
</comment>
<dbReference type="SUPFAM" id="SSF55486">
    <property type="entry name" value="Metalloproteases ('zincins'), catalytic domain"/>
    <property type="match status" value="1"/>
</dbReference>
<evidence type="ECO:0000313" key="25">
    <source>
        <dbReference type="Proteomes" id="UP000062475"/>
    </source>
</evidence>
<evidence type="ECO:0000313" key="17">
    <source>
        <dbReference type="EMBL" id="AKV75933.1"/>
    </source>
</evidence>
<reference evidence="20 22" key="3">
    <citation type="submission" date="2015-07" db="EMBL/GenBank/DDBJ databases">
        <title>Physiological, transcriptional responses and genome re-sequencing of acid resistant extremely thermoacidophilic Metallosphaera sedula SARC-M1.</title>
        <authorList>
            <person name="Ai C."/>
            <person name="McCarthy S."/>
            <person name="Eckrich V."/>
            <person name="Rudrappa D."/>
            <person name="Qiu G."/>
            <person name="Blum P."/>
        </authorList>
    </citation>
    <scope>NUCLEOTIDE SEQUENCE [LARGE SCALE GENOMIC DNA]</scope>
    <source>
        <strain evidence="20 22">SARC-M1</strain>
    </source>
</reference>
<evidence type="ECO:0000313" key="23">
    <source>
        <dbReference type="Proteomes" id="UP000061362"/>
    </source>
</evidence>
<dbReference type="Proteomes" id="UP000029084">
    <property type="component" value="Chromosome"/>
</dbReference>
<dbReference type="EMBL" id="CP012172">
    <property type="protein sequence ID" value="AKV73693.1"/>
    <property type="molecule type" value="Genomic_DNA"/>
</dbReference>
<dbReference type="Pfam" id="PF17900">
    <property type="entry name" value="Peptidase_M1_N"/>
    <property type="match status" value="1"/>
</dbReference>
<evidence type="ECO:0000256" key="5">
    <source>
        <dbReference type="ARBA" id="ARBA00022801"/>
    </source>
</evidence>
<dbReference type="GO" id="GO:0070006">
    <property type="term" value="F:metalloaminopeptidase activity"/>
    <property type="evidence" value="ECO:0007669"/>
    <property type="project" value="TreeGrafter"/>
</dbReference>
<keyword evidence="3 11" id="KW-0645">Protease</keyword>
<evidence type="ECO:0000256" key="9">
    <source>
        <dbReference type="PIRSR" id="PIRSR634016-3"/>
    </source>
</evidence>
<evidence type="ECO:0000313" key="21">
    <source>
        <dbReference type="Proteomes" id="UP000029084"/>
    </source>
</evidence>
<organism evidence="15 21">
    <name type="scientific">Metallosphaera sedula</name>
    <dbReference type="NCBI Taxonomy" id="43687"/>
    <lineage>
        <taxon>Archaea</taxon>
        <taxon>Thermoproteota</taxon>
        <taxon>Thermoprotei</taxon>
        <taxon>Sulfolobales</taxon>
        <taxon>Sulfolobaceae</taxon>
        <taxon>Metallosphaera</taxon>
    </lineage>
</organism>
<dbReference type="PRINTS" id="PR00756">
    <property type="entry name" value="ALADIPTASE"/>
</dbReference>
<keyword evidence="7 11" id="KW-0482">Metalloprotease</keyword>
<dbReference type="GO" id="GO:0005615">
    <property type="term" value="C:extracellular space"/>
    <property type="evidence" value="ECO:0007669"/>
    <property type="project" value="TreeGrafter"/>
</dbReference>
<dbReference type="PATRIC" id="fig|43687.5.peg.589"/>
<dbReference type="FunFam" id="1.10.390.10:FF:000006">
    <property type="entry name" value="Puromycin-sensitive aminopeptidase"/>
    <property type="match status" value="1"/>
</dbReference>
<reference evidence="23 24" key="2">
    <citation type="journal article" date="2015" name="Genome Announc.">
        <title>Complete Genome Sequences of Evolved Arsenate-Resistant Metallosphaera sedula Strains.</title>
        <authorList>
            <person name="Ai C."/>
            <person name="McCarthy S."/>
            <person name="Schackwitz W."/>
            <person name="Martin J."/>
            <person name="Lipzen A."/>
            <person name="Blum P."/>
        </authorList>
    </citation>
    <scope>NUCLEOTIDE SEQUENCE [LARGE SCALE GENOMIC DNA]</scope>
    <source>
        <strain evidence="18 24">ARS120-1</strain>
        <strain evidence="19 23">ARS120-2</strain>
        <strain evidence="16 26">ARS50-1</strain>
        <strain evidence="17 25">ARS50-2</strain>
    </source>
</reference>
<evidence type="ECO:0000256" key="11">
    <source>
        <dbReference type="RuleBase" id="RU364040"/>
    </source>
</evidence>
<dbReference type="Gene3D" id="1.10.390.10">
    <property type="entry name" value="Neutral Protease Domain 2"/>
    <property type="match status" value="1"/>
</dbReference>
<dbReference type="CDD" id="cd09601">
    <property type="entry name" value="M1_APN-Q_like"/>
    <property type="match status" value="1"/>
</dbReference>
<dbReference type="Gene3D" id="2.60.40.1730">
    <property type="entry name" value="tricorn interacting facor f3 domain"/>
    <property type="match status" value="1"/>
</dbReference>
<dbReference type="GO" id="GO:0005737">
    <property type="term" value="C:cytoplasm"/>
    <property type="evidence" value="ECO:0007669"/>
    <property type="project" value="TreeGrafter"/>
</dbReference>
<proteinExistence type="inferred from homology"/>
<dbReference type="RefSeq" id="WP_012020538.1">
    <property type="nucleotide sequence ID" value="NZ_CP008822.1"/>
</dbReference>
<evidence type="ECO:0000313" key="19">
    <source>
        <dbReference type="EMBL" id="AKV80429.1"/>
    </source>
</evidence>
<dbReference type="InterPro" id="IPR042097">
    <property type="entry name" value="Aminopeptidase_N-like_N_sf"/>
</dbReference>
<dbReference type="EMBL" id="CP008822">
    <property type="protein sequence ID" value="AIM26737.1"/>
    <property type="molecule type" value="Genomic_DNA"/>
</dbReference>
<evidence type="ECO:0000259" key="14">
    <source>
        <dbReference type="Pfam" id="PF17900"/>
    </source>
</evidence>
<evidence type="ECO:0000313" key="22">
    <source>
        <dbReference type="Proteomes" id="UP000056255"/>
    </source>
</evidence>
<evidence type="ECO:0000256" key="2">
    <source>
        <dbReference type="ARBA" id="ARBA00022438"/>
    </source>
</evidence>
<feature type="binding site" evidence="9">
    <location>
        <position position="273"/>
    </location>
    <ligand>
        <name>Zn(2+)</name>
        <dbReference type="ChEBI" id="CHEBI:29105"/>
        <note>catalytic</note>
    </ligand>
</feature>
<evidence type="ECO:0000259" key="13">
    <source>
        <dbReference type="Pfam" id="PF11838"/>
    </source>
</evidence>
<feature type="domain" description="ERAP1-like C-terminal" evidence="13">
    <location>
        <begin position="481"/>
        <end position="772"/>
    </location>
</feature>
<dbReference type="GO" id="GO:0042277">
    <property type="term" value="F:peptide binding"/>
    <property type="evidence" value="ECO:0007669"/>
    <property type="project" value="TreeGrafter"/>
</dbReference>
<dbReference type="InterPro" id="IPR027268">
    <property type="entry name" value="Peptidase_M4/M1_CTD_sf"/>
</dbReference>
<evidence type="ECO:0000313" key="20">
    <source>
        <dbReference type="EMBL" id="AKV82676.1"/>
    </source>
</evidence>
<keyword evidence="5 11" id="KW-0378">Hydrolase</keyword>
<dbReference type="Proteomes" id="UP000068832">
    <property type="component" value="Chromosome"/>
</dbReference>
<dbReference type="OMA" id="FIPCVDH"/>
<dbReference type="Proteomes" id="UP000061362">
    <property type="component" value="Chromosome"/>
</dbReference>
<keyword evidence="4 9" id="KW-0479">Metal-binding</keyword>
<feature type="binding site" evidence="9">
    <location>
        <position position="269"/>
    </location>
    <ligand>
        <name>Zn(2+)</name>
        <dbReference type="ChEBI" id="CHEBI:29105"/>
        <note>catalytic</note>
    </ligand>
</feature>
<evidence type="ECO:0000256" key="1">
    <source>
        <dbReference type="ARBA" id="ARBA00010136"/>
    </source>
</evidence>
<dbReference type="EMBL" id="CP012174">
    <property type="protein sequence ID" value="AKV78184.1"/>
    <property type="molecule type" value="Genomic_DNA"/>
</dbReference>
<dbReference type="Gene3D" id="2.60.40.1910">
    <property type="match status" value="1"/>
</dbReference>
<accession>A0A088E4P3</accession>
<evidence type="ECO:0000256" key="10">
    <source>
        <dbReference type="PIRSR" id="PIRSR634016-4"/>
    </source>
</evidence>
<evidence type="ECO:0000313" key="18">
    <source>
        <dbReference type="EMBL" id="AKV78184.1"/>
    </source>
</evidence>
<keyword evidence="6 9" id="KW-0862">Zinc</keyword>
<comment type="cofactor">
    <cofactor evidence="9 11">
        <name>Zn(2+)</name>
        <dbReference type="ChEBI" id="CHEBI:29105"/>
    </cofactor>
    <text evidence="9 11">Binds 1 zinc ion per subunit.</text>
</comment>
<dbReference type="EC" id="3.4.11.-" evidence="11"/>
<evidence type="ECO:0000313" key="26">
    <source>
        <dbReference type="Proteomes" id="UP000068832"/>
    </source>
</evidence>
<keyword evidence="2 11" id="KW-0031">Aminopeptidase</keyword>
<feature type="binding site" evidence="9">
    <location>
        <position position="292"/>
    </location>
    <ligand>
        <name>Zn(2+)</name>
        <dbReference type="ChEBI" id="CHEBI:29105"/>
        <note>catalytic</note>
    </ligand>
</feature>
<name>A0A088E4P3_9CREN</name>
<evidence type="ECO:0000256" key="4">
    <source>
        <dbReference type="ARBA" id="ARBA00022723"/>
    </source>
</evidence>
<evidence type="ECO:0000256" key="3">
    <source>
        <dbReference type="ARBA" id="ARBA00022670"/>
    </source>
</evidence>
<dbReference type="GO" id="GO:0008270">
    <property type="term" value="F:zinc ion binding"/>
    <property type="evidence" value="ECO:0007669"/>
    <property type="project" value="UniProtKB-UniRule"/>
</dbReference>
<dbReference type="GO" id="GO:0043171">
    <property type="term" value="P:peptide catabolic process"/>
    <property type="evidence" value="ECO:0007669"/>
    <property type="project" value="TreeGrafter"/>
</dbReference>
<dbReference type="InterPro" id="IPR014782">
    <property type="entry name" value="Peptidase_M1_dom"/>
</dbReference>
<dbReference type="InterPro" id="IPR001930">
    <property type="entry name" value="Peptidase_M1"/>
</dbReference>
<feature type="active site" description="Proton acceptor" evidence="8">
    <location>
        <position position="270"/>
    </location>
</feature>
<dbReference type="InterPro" id="IPR045357">
    <property type="entry name" value="Aminopeptidase_N-like_N"/>
</dbReference>
<dbReference type="GO" id="GO:0006508">
    <property type="term" value="P:proteolysis"/>
    <property type="evidence" value="ECO:0007669"/>
    <property type="project" value="UniProtKB-KW"/>
</dbReference>
<evidence type="ECO:0000259" key="12">
    <source>
        <dbReference type="Pfam" id="PF01433"/>
    </source>
</evidence>
<evidence type="ECO:0000313" key="15">
    <source>
        <dbReference type="EMBL" id="AIM26737.1"/>
    </source>
</evidence>